<sequence length="317" mass="32791">MRVVLATAFLHGAGATQASVLCASVDKDGTSQLSQGGIVPGGFGPVTCTYQSPGKCLYFPDGTSVSGSSQCPDGLAQDSTPTTSTATSRPSKQYIPFPALRISVRVGQTISTFFLSSPVATGSSFVLNTDRVSTLESPEPTSFSTTGSTSSPVASASGLSQPGPTHNIKDSAIAGGIVGVVFVIGVAIALFLCRRVQRRHAPGPAMLSTSPLLVHASPLAVTTGGQTVLAIEQPIKHGVVETQEILSKITGRYRRSQTVNRSDREESGNRSGGVVGPAGGAALEMQMRAMAERMALLETRLQMHSLADEQPLGYTAA</sequence>
<proteinExistence type="predicted"/>
<dbReference type="EMBL" id="JARJCW010000057">
    <property type="protein sequence ID" value="KAJ7201819.1"/>
    <property type="molecule type" value="Genomic_DNA"/>
</dbReference>
<protein>
    <submittedName>
        <fullName evidence="4">Uncharacterized protein</fullName>
    </submittedName>
</protein>
<keyword evidence="2" id="KW-1133">Transmembrane helix</keyword>
<feature type="region of interest" description="Disordered" evidence="1">
    <location>
        <begin position="69"/>
        <end position="90"/>
    </location>
</feature>
<feature type="compositionally biased region" description="Polar residues" evidence="1">
    <location>
        <begin position="153"/>
        <end position="163"/>
    </location>
</feature>
<feature type="transmembrane region" description="Helical" evidence="2">
    <location>
        <begin position="172"/>
        <end position="193"/>
    </location>
</feature>
<keyword evidence="2" id="KW-0812">Transmembrane</keyword>
<feature type="compositionally biased region" description="Low complexity" evidence="1">
    <location>
        <begin position="136"/>
        <end position="152"/>
    </location>
</feature>
<evidence type="ECO:0000256" key="2">
    <source>
        <dbReference type="SAM" id="Phobius"/>
    </source>
</evidence>
<keyword evidence="2" id="KW-0472">Membrane</keyword>
<gene>
    <name evidence="4" type="ORF">GGX14DRAFT_571085</name>
</gene>
<reference evidence="4" key="1">
    <citation type="submission" date="2023-03" db="EMBL/GenBank/DDBJ databases">
        <title>Massive genome expansion in bonnet fungi (Mycena s.s.) driven by repeated elements and novel gene families across ecological guilds.</title>
        <authorList>
            <consortium name="Lawrence Berkeley National Laboratory"/>
            <person name="Harder C.B."/>
            <person name="Miyauchi S."/>
            <person name="Viragh M."/>
            <person name="Kuo A."/>
            <person name="Thoen E."/>
            <person name="Andreopoulos B."/>
            <person name="Lu D."/>
            <person name="Skrede I."/>
            <person name="Drula E."/>
            <person name="Henrissat B."/>
            <person name="Morin E."/>
            <person name="Kohler A."/>
            <person name="Barry K."/>
            <person name="LaButti K."/>
            <person name="Morin E."/>
            <person name="Salamov A."/>
            <person name="Lipzen A."/>
            <person name="Mereny Z."/>
            <person name="Hegedus B."/>
            <person name="Baldrian P."/>
            <person name="Stursova M."/>
            <person name="Weitz H."/>
            <person name="Taylor A."/>
            <person name="Grigoriev I.V."/>
            <person name="Nagy L.G."/>
            <person name="Martin F."/>
            <person name="Kauserud H."/>
        </authorList>
    </citation>
    <scope>NUCLEOTIDE SEQUENCE</scope>
    <source>
        <strain evidence="4">9144</strain>
    </source>
</reference>
<evidence type="ECO:0000313" key="5">
    <source>
        <dbReference type="Proteomes" id="UP001219525"/>
    </source>
</evidence>
<evidence type="ECO:0000313" key="4">
    <source>
        <dbReference type="EMBL" id="KAJ7201819.1"/>
    </source>
</evidence>
<feature type="region of interest" description="Disordered" evidence="1">
    <location>
        <begin position="254"/>
        <end position="278"/>
    </location>
</feature>
<evidence type="ECO:0000256" key="3">
    <source>
        <dbReference type="SAM" id="SignalP"/>
    </source>
</evidence>
<keyword evidence="3" id="KW-0732">Signal</keyword>
<organism evidence="4 5">
    <name type="scientific">Mycena pura</name>
    <dbReference type="NCBI Taxonomy" id="153505"/>
    <lineage>
        <taxon>Eukaryota</taxon>
        <taxon>Fungi</taxon>
        <taxon>Dikarya</taxon>
        <taxon>Basidiomycota</taxon>
        <taxon>Agaricomycotina</taxon>
        <taxon>Agaricomycetes</taxon>
        <taxon>Agaricomycetidae</taxon>
        <taxon>Agaricales</taxon>
        <taxon>Marasmiineae</taxon>
        <taxon>Mycenaceae</taxon>
        <taxon>Mycena</taxon>
    </lineage>
</organism>
<evidence type="ECO:0000256" key="1">
    <source>
        <dbReference type="SAM" id="MobiDB-lite"/>
    </source>
</evidence>
<accession>A0AAD6V7K0</accession>
<feature type="compositionally biased region" description="Low complexity" evidence="1">
    <location>
        <begin position="79"/>
        <end position="90"/>
    </location>
</feature>
<dbReference type="Proteomes" id="UP001219525">
    <property type="component" value="Unassembled WGS sequence"/>
</dbReference>
<feature type="chain" id="PRO_5041956179" evidence="3">
    <location>
        <begin position="19"/>
        <end position="317"/>
    </location>
</feature>
<keyword evidence="5" id="KW-1185">Reference proteome</keyword>
<dbReference type="AlphaFoldDB" id="A0AAD6V7K0"/>
<comment type="caution">
    <text evidence="4">The sequence shown here is derived from an EMBL/GenBank/DDBJ whole genome shotgun (WGS) entry which is preliminary data.</text>
</comment>
<feature type="region of interest" description="Disordered" evidence="1">
    <location>
        <begin position="136"/>
        <end position="163"/>
    </location>
</feature>
<feature type="signal peptide" evidence="3">
    <location>
        <begin position="1"/>
        <end position="18"/>
    </location>
</feature>
<name>A0AAD6V7K0_9AGAR</name>